<dbReference type="SUPFAM" id="SSF53822">
    <property type="entry name" value="Periplasmic binding protein-like I"/>
    <property type="match status" value="1"/>
</dbReference>
<evidence type="ECO:0000259" key="5">
    <source>
        <dbReference type="PROSITE" id="PS50932"/>
    </source>
</evidence>
<dbReference type="InterPro" id="IPR046335">
    <property type="entry name" value="LacI/GalR-like_sensor"/>
</dbReference>
<dbReference type="RefSeq" id="WP_209900712.1">
    <property type="nucleotide sequence ID" value="NZ_BAAAJW010000002.1"/>
</dbReference>
<dbReference type="InterPro" id="IPR000843">
    <property type="entry name" value="HTH_LacI"/>
</dbReference>
<keyword evidence="3" id="KW-0804">Transcription</keyword>
<evidence type="ECO:0000256" key="1">
    <source>
        <dbReference type="ARBA" id="ARBA00023015"/>
    </source>
</evidence>
<keyword evidence="1" id="KW-0805">Transcription regulation</keyword>
<dbReference type="PANTHER" id="PTHR30146">
    <property type="entry name" value="LACI-RELATED TRANSCRIPTIONAL REPRESSOR"/>
    <property type="match status" value="1"/>
</dbReference>
<evidence type="ECO:0000256" key="2">
    <source>
        <dbReference type="ARBA" id="ARBA00023125"/>
    </source>
</evidence>
<dbReference type="Proteomes" id="UP001519290">
    <property type="component" value="Unassembled WGS sequence"/>
</dbReference>
<dbReference type="InterPro" id="IPR010982">
    <property type="entry name" value="Lambda_DNA-bd_dom_sf"/>
</dbReference>
<keyword evidence="2 6" id="KW-0238">DNA-binding</keyword>
<dbReference type="SUPFAM" id="SSF47413">
    <property type="entry name" value="lambda repressor-like DNA-binding domains"/>
    <property type="match status" value="1"/>
</dbReference>
<accession>A0ABS4X197</accession>
<dbReference type="CDD" id="cd06267">
    <property type="entry name" value="PBP1_LacI_sugar_binding-like"/>
    <property type="match status" value="1"/>
</dbReference>
<sequence>MSEKSRRRSGGERGRQPSVKDVAERAGVSSMTVSNVVNGRTNVRPATREKVEQAISELGYRTSLAGRQLRAGRTKILAVALPKLTTPYFASLAHEIITAAEELEYTVLIAETTSSPERERHAARGFTTQFADGIILRPDSLDGAGVLDSHGPMPLVLLGERVEGSHLDHVMIDNAQSGRDATEHILSLGCTSPLFLGAHEDKQFGPGWVRSLGFRSALKDAGLPSGPDRLVRVSPYGRAAAVDTVHELLRAGIEFDSLVCATDLIAVGAMYALRRSGLSVPGDVAVLGWDGTLEGEYANPSLTTVAVDIPRVAREAVATLVRRVEDPDAPPTDVVVEQTIIIRESTTGVLAVPAGESANG</sequence>
<dbReference type="GO" id="GO:0003677">
    <property type="term" value="F:DNA binding"/>
    <property type="evidence" value="ECO:0007669"/>
    <property type="project" value="UniProtKB-KW"/>
</dbReference>
<dbReference type="PANTHER" id="PTHR30146:SF109">
    <property type="entry name" value="HTH-TYPE TRANSCRIPTIONAL REGULATOR GALS"/>
    <property type="match status" value="1"/>
</dbReference>
<proteinExistence type="predicted"/>
<dbReference type="EMBL" id="JAGIOD010000001">
    <property type="protein sequence ID" value="MBP2381504.1"/>
    <property type="molecule type" value="Genomic_DNA"/>
</dbReference>
<reference evidence="6 7" key="1">
    <citation type="submission" date="2021-03" db="EMBL/GenBank/DDBJ databases">
        <title>Sequencing the genomes of 1000 actinobacteria strains.</title>
        <authorList>
            <person name="Klenk H.-P."/>
        </authorList>
    </citation>
    <scope>NUCLEOTIDE SEQUENCE [LARGE SCALE GENOMIC DNA]</scope>
    <source>
        <strain evidence="6 7">DSM 14566</strain>
    </source>
</reference>
<dbReference type="PROSITE" id="PS50932">
    <property type="entry name" value="HTH_LACI_2"/>
    <property type="match status" value="1"/>
</dbReference>
<feature type="region of interest" description="Disordered" evidence="4">
    <location>
        <begin position="1"/>
        <end position="27"/>
    </location>
</feature>
<dbReference type="Gene3D" id="3.40.50.2300">
    <property type="match status" value="2"/>
</dbReference>
<organism evidence="6 7">
    <name type="scientific">Brachybacterium sacelli</name>
    <dbReference type="NCBI Taxonomy" id="173364"/>
    <lineage>
        <taxon>Bacteria</taxon>
        <taxon>Bacillati</taxon>
        <taxon>Actinomycetota</taxon>
        <taxon>Actinomycetes</taxon>
        <taxon>Micrococcales</taxon>
        <taxon>Dermabacteraceae</taxon>
        <taxon>Brachybacterium</taxon>
    </lineage>
</organism>
<keyword evidence="7" id="KW-1185">Reference proteome</keyword>
<dbReference type="PROSITE" id="PS00356">
    <property type="entry name" value="HTH_LACI_1"/>
    <property type="match status" value="1"/>
</dbReference>
<gene>
    <name evidence="6" type="ORF">JOF43_001461</name>
</gene>
<dbReference type="SMART" id="SM00354">
    <property type="entry name" value="HTH_LACI"/>
    <property type="match status" value="1"/>
</dbReference>
<protein>
    <submittedName>
        <fullName evidence="6">DNA-binding LacI/PurR family transcriptional regulator</fullName>
    </submittedName>
</protein>
<dbReference type="Pfam" id="PF13377">
    <property type="entry name" value="Peripla_BP_3"/>
    <property type="match status" value="1"/>
</dbReference>
<dbReference type="Gene3D" id="1.10.260.40">
    <property type="entry name" value="lambda repressor-like DNA-binding domains"/>
    <property type="match status" value="1"/>
</dbReference>
<evidence type="ECO:0000313" key="6">
    <source>
        <dbReference type="EMBL" id="MBP2381504.1"/>
    </source>
</evidence>
<evidence type="ECO:0000256" key="4">
    <source>
        <dbReference type="SAM" id="MobiDB-lite"/>
    </source>
</evidence>
<feature type="domain" description="HTH lacI-type" evidence="5">
    <location>
        <begin position="17"/>
        <end position="71"/>
    </location>
</feature>
<evidence type="ECO:0000256" key="3">
    <source>
        <dbReference type="ARBA" id="ARBA00023163"/>
    </source>
</evidence>
<dbReference type="InterPro" id="IPR028082">
    <property type="entry name" value="Peripla_BP_I"/>
</dbReference>
<dbReference type="Pfam" id="PF00356">
    <property type="entry name" value="LacI"/>
    <property type="match status" value="1"/>
</dbReference>
<feature type="compositionally biased region" description="Basic and acidic residues" evidence="4">
    <location>
        <begin position="1"/>
        <end position="15"/>
    </location>
</feature>
<evidence type="ECO:0000313" key="7">
    <source>
        <dbReference type="Proteomes" id="UP001519290"/>
    </source>
</evidence>
<comment type="caution">
    <text evidence="6">The sequence shown here is derived from an EMBL/GenBank/DDBJ whole genome shotgun (WGS) entry which is preliminary data.</text>
</comment>
<name>A0ABS4X197_9MICO</name>
<dbReference type="CDD" id="cd01392">
    <property type="entry name" value="HTH_LacI"/>
    <property type="match status" value="1"/>
</dbReference>